<reference evidence="1" key="1">
    <citation type="submission" date="2022-07" db="EMBL/GenBank/DDBJ databases">
        <title>Evaluation of T. orientalis genome assembly methods using nanopore sequencing and analysis of variation between genomes.</title>
        <authorList>
            <person name="Yam J."/>
            <person name="Micallef M.L."/>
            <person name="Liu M."/>
            <person name="Djordjevic S.P."/>
            <person name="Bogema D.R."/>
            <person name="Jenkins C."/>
        </authorList>
    </citation>
    <scope>NUCLEOTIDE SEQUENCE</scope>
    <source>
        <strain evidence="2">Fish Creek</strain>
        <strain evidence="1">Goon Nure</strain>
    </source>
</reference>
<name>A0A976SJ05_THEOR</name>
<dbReference type="Proteomes" id="UP000244803">
    <property type="component" value="Chromosome 3"/>
</dbReference>
<evidence type="ECO:0000313" key="1">
    <source>
        <dbReference type="EMBL" id="UVC49731.1"/>
    </source>
</evidence>
<evidence type="ECO:0000313" key="2">
    <source>
        <dbReference type="EMBL" id="UVC54312.1"/>
    </source>
</evidence>
<dbReference type="EMBL" id="CP056066">
    <property type="protein sequence ID" value="UVC54312.1"/>
    <property type="molecule type" value="Genomic_DNA"/>
</dbReference>
<accession>A0A976SJ05</accession>
<proteinExistence type="predicted"/>
<dbReference type="Proteomes" id="UP000244811">
    <property type="component" value="Chromosome 3"/>
</dbReference>
<protein>
    <submittedName>
        <fullName evidence="1">Uncharacterized protein</fullName>
    </submittedName>
</protein>
<dbReference type="AlphaFoldDB" id="A0A976SJ05"/>
<gene>
    <name evidence="2" type="ORF">MACJ_003849</name>
    <name evidence="1" type="ORF">MACK_003841</name>
</gene>
<dbReference type="SUPFAM" id="SSF82657">
    <property type="entry name" value="BolA-like"/>
    <property type="match status" value="1"/>
</dbReference>
<evidence type="ECO:0000313" key="3">
    <source>
        <dbReference type="Proteomes" id="UP000244811"/>
    </source>
</evidence>
<organism evidence="1 3">
    <name type="scientific">Theileria orientalis</name>
    <dbReference type="NCBI Taxonomy" id="68886"/>
    <lineage>
        <taxon>Eukaryota</taxon>
        <taxon>Sar</taxon>
        <taxon>Alveolata</taxon>
        <taxon>Apicomplexa</taxon>
        <taxon>Aconoidasida</taxon>
        <taxon>Piroplasmida</taxon>
        <taxon>Theileriidae</taxon>
        <taxon>Theileria</taxon>
    </lineage>
</organism>
<dbReference type="EMBL" id="CP056070">
    <property type="protein sequence ID" value="UVC49731.1"/>
    <property type="molecule type" value="Genomic_DNA"/>
</dbReference>
<sequence>MFVTRRLFHHKYAAPQGPKLQSLKDAITSKLNPICFYVKNDPNYSTYVQDEHFYGILCSPLFEGKTYSEMNEIVNGILEPLNLKGRVRLNCQPPSRYNKLKRHIRLRWNLDR</sequence>
<dbReference type="InterPro" id="IPR036065">
    <property type="entry name" value="BolA-like_sf"/>
</dbReference>